<dbReference type="Proteomes" id="UP001231649">
    <property type="component" value="Chromosome 12"/>
</dbReference>
<comment type="caution">
    <text evidence="1">The sequence shown here is derived from an EMBL/GenBank/DDBJ whole genome shotgun (WGS) entry which is preliminary data.</text>
</comment>
<name>A0ACC2R335_9NEOP</name>
<sequence length="889" mass="102368">MKFLRIATWNINGIAPNLAEVVLFLHHNNIDILLVSETHLKDERVIKINGYNAYYSNHPDGTSHGGAAVVIKENIRQHYLLEIKHPLIQSVAVAIDDWLGTLTVAAVYCPPRHGIVEQTFTDYFHKLGCRFITGGDWNAKNTYWGSRLTTTRGRELKKAVDENSLHVLSTGEPTYWPTDPNKTPDLIDFFVIKGMSGMYTKIESCLDGSSDHTPVICTLSTTVIWKEPLETLYNKKTDWESFRDYIDKNANLSISLKTEEDVETAAVYVTNLIQKATWLSTPYLEYTEKLQDTTVEIKKMIALKRRLRRQWHASRNRRDKTALNHAQKELKQMIKENENNTLQDKLKTLSAHKADNYSLWKMTKSMKRPKEHNLPLRQPNGNWSRKSAQKAELFAEFLRDSFKPNEPDPTYSEKEIDDVLNSDQQMSLPLKLITPAEVRRAIARLSTKKAPGFDLITAEVLKQLPKKGIVLLTILFNAVLRLQCFPLVWKISIINMIAKPGKPPTEVASYRPISLLPVMSKLFEKLFLVRLHPILEEQRVVPNHQFGFRAHHGTVEQIHRVTHTIRQALEKREYCSAAFLDVQQAFDRVWHKGLLYKLKLCLPNTAYMILKSYLRDRIFRVKTGDCLSSLQQIRAGVPQGSVLAATLYTVYTADLPCADEVTIATYADDTAVLSCHKDPDTASMKLQTHLDKIGKWFRKWRIKASAAKSTHVSFTLKRGNCAPVNFNGTVLPQKTTVKYLGIHLDKKLTWREHIKAKRDQANIKLREFYWLIGRQSSLSLENKLLIYKSIIKPVWTYGIELWGSASHSNIEILQRFQNKALKILINAPWFTKNTEVHEYVEMPTVKEQIDQSCKIYKQRLKRHKNQLARALMNTDHSIFRLRRTRLASI</sequence>
<proteinExistence type="predicted"/>
<reference evidence="1" key="1">
    <citation type="submission" date="2023-03" db="EMBL/GenBank/DDBJ databases">
        <title>Chromosome-level genomes of two armyworms, Mythimna separata and Mythimna loreyi, provide insights into the biosynthesis and reception of sex pheromones.</title>
        <authorList>
            <person name="Zhao H."/>
        </authorList>
    </citation>
    <scope>NUCLEOTIDE SEQUENCE</scope>
    <source>
        <strain evidence="1">BeijingLab</strain>
    </source>
</reference>
<gene>
    <name evidence="1" type="ORF">PYW08_001953</name>
</gene>
<protein>
    <submittedName>
        <fullName evidence="1">Uncharacterized protein</fullName>
    </submittedName>
</protein>
<organism evidence="1 2">
    <name type="scientific">Mythimna loreyi</name>
    <dbReference type="NCBI Taxonomy" id="667449"/>
    <lineage>
        <taxon>Eukaryota</taxon>
        <taxon>Metazoa</taxon>
        <taxon>Ecdysozoa</taxon>
        <taxon>Arthropoda</taxon>
        <taxon>Hexapoda</taxon>
        <taxon>Insecta</taxon>
        <taxon>Pterygota</taxon>
        <taxon>Neoptera</taxon>
        <taxon>Endopterygota</taxon>
        <taxon>Lepidoptera</taxon>
        <taxon>Glossata</taxon>
        <taxon>Ditrysia</taxon>
        <taxon>Noctuoidea</taxon>
        <taxon>Noctuidae</taxon>
        <taxon>Noctuinae</taxon>
        <taxon>Hadenini</taxon>
        <taxon>Mythimna</taxon>
    </lineage>
</organism>
<accession>A0ACC2R335</accession>
<evidence type="ECO:0000313" key="2">
    <source>
        <dbReference type="Proteomes" id="UP001231649"/>
    </source>
</evidence>
<keyword evidence="2" id="KW-1185">Reference proteome</keyword>
<dbReference type="EMBL" id="CM056788">
    <property type="protein sequence ID" value="KAJ8730540.1"/>
    <property type="molecule type" value="Genomic_DNA"/>
</dbReference>
<evidence type="ECO:0000313" key="1">
    <source>
        <dbReference type="EMBL" id="KAJ8730540.1"/>
    </source>
</evidence>